<dbReference type="InterPro" id="IPR053151">
    <property type="entry name" value="RNase_H-like"/>
</dbReference>
<dbReference type="Gene3D" id="3.30.420.10">
    <property type="entry name" value="Ribonuclease H-like superfamily/Ribonuclease H"/>
    <property type="match status" value="1"/>
</dbReference>
<dbReference type="CDD" id="cd06222">
    <property type="entry name" value="RNase_H_like"/>
    <property type="match status" value="1"/>
</dbReference>
<dbReference type="InterPro" id="IPR036397">
    <property type="entry name" value="RNaseH_sf"/>
</dbReference>
<reference evidence="2 3" key="1">
    <citation type="journal article" date="2019" name="Genome Biol. Evol.">
        <title>Insights into the evolution of the New World diploid cottons (Gossypium, subgenus Houzingenia) based on genome sequencing.</title>
        <authorList>
            <person name="Grover C.E."/>
            <person name="Arick M.A. 2nd"/>
            <person name="Thrash A."/>
            <person name="Conover J.L."/>
            <person name="Sanders W.S."/>
            <person name="Peterson D.G."/>
            <person name="Frelichowski J.E."/>
            <person name="Scheffler J.A."/>
            <person name="Scheffler B.E."/>
            <person name="Wendel J.F."/>
        </authorList>
    </citation>
    <scope>NUCLEOTIDE SEQUENCE [LARGE SCALE GENOMIC DNA]</scope>
    <source>
        <strain evidence="2">5</strain>
        <tissue evidence="2">Leaf</tissue>
    </source>
</reference>
<dbReference type="Proteomes" id="UP000593579">
    <property type="component" value="Unassembled WGS sequence"/>
</dbReference>
<comment type="caution">
    <text evidence="2">The sequence shown here is derived from an EMBL/GenBank/DDBJ whole genome shotgun (WGS) entry which is preliminary data.</text>
</comment>
<organism evidence="2 3">
    <name type="scientific">Gossypium gossypioides</name>
    <name type="common">Mexican cotton</name>
    <name type="synonym">Selera gossypioides</name>
    <dbReference type="NCBI Taxonomy" id="34282"/>
    <lineage>
        <taxon>Eukaryota</taxon>
        <taxon>Viridiplantae</taxon>
        <taxon>Streptophyta</taxon>
        <taxon>Embryophyta</taxon>
        <taxon>Tracheophyta</taxon>
        <taxon>Spermatophyta</taxon>
        <taxon>Magnoliopsida</taxon>
        <taxon>eudicotyledons</taxon>
        <taxon>Gunneridae</taxon>
        <taxon>Pentapetalae</taxon>
        <taxon>rosids</taxon>
        <taxon>malvids</taxon>
        <taxon>Malvales</taxon>
        <taxon>Malvaceae</taxon>
        <taxon>Malvoideae</taxon>
        <taxon>Gossypium</taxon>
    </lineage>
</organism>
<sequence>MADAGRIPDGSTTSVVRGMYGKQGWLLGVVIGVHFRRWIESLSSEWSPWAESIFNDLVLLIDRGYDNVLIQTDNLEAVKVIQERPPNGSKSTLIKRIHQLLSQMIEHWQIQHISREDNQNANSLVT</sequence>
<protein>
    <recommendedName>
        <fullName evidence="1">RNase H type-1 domain-containing protein</fullName>
    </recommendedName>
</protein>
<dbReference type="InterPro" id="IPR044730">
    <property type="entry name" value="RNase_H-like_dom_plant"/>
</dbReference>
<dbReference type="OrthoDB" id="976561at2759"/>
<dbReference type="PANTHER" id="PTHR47723">
    <property type="entry name" value="OS05G0353850 PROTEIN"/>
    <property type="match status" value="1"/>
</dbReference>
<dbReference type="AlphaFoldDB" id="A0A7J9CPD4"/>
<gene>
    <name evidence="2" type="ORF">Gogos_004021</name>
</gene>
<dbReference type="GO" id="GO:0003676">
    <property type="term" value="F:nucleic acid binding"/>
    <property type="evidence" value="ECO:0007669"/>
    <property type="project" value="InterPro"/>
</dbReference>
<name>A0A7J9CPD4_GOSGO</name>
<dbReference type="EMBL" id="JABEZY010000011">
    <property type="protein sequence ID" value="MBA0750164.1"/>
    <property type="molecule type" value="Genomic_DNA"/>
</dbReference>
<evidence type="ECO:0000313" key="2">
    <source>
        <dbReference type="EMBL" id="MBA0750164.1"/>
    </source>
</evidence>
<proteinExistence type="predicted"/>
<dbReference type="PANTHER" id="PTHR47723:SF19">
    <property type="entry name" value="POLYNUCLEOTIDYL TRANSFERASE, RIBONUCLEASE H-LIKE SUPERFAMILY PROTEIN"/>
    <property type="match status" value="1"/>
</dbReference>
<evidence type="ECO:0000259" key="1">
    <source>
        <dbReference type="Pfam" id="PF13456"/>
    </source>
</evidence>
<dbReference type="GO" id="GO:0004523">
    <property type="term" value="F:RNA-DNA hybrid ribonuclease activity"/>
    <property type="evidence" value="ECO:0007669"/>
    <property type="project" value="InterPro"/>
</dbReference>
<feature type="domain" description="RNase H type-1" evidence="1">
    <location>
        <begin position="56"/>
        <end position="125"/>
    </location>
</feature>
<evidence type="ECO:0000313" key="3">
    <source>
        <dbReference type="Proteomes" id="UP000593579"/>
    </source>
</evidence>
<dbReference type="Pfam" id="PF13456">
    <property type="entry name" value="RVT_3"/>
    <property type="match status" value="1"/>
</dbReference>
<dbReference type="InterPro" id="IPR002156">
    <property type="entry name" value="RNaseH_domain"/>
</dbReference>
<accession>A0A7J9CPD4</accession>
<keyword evidence="3" id="KW-1185">Reference proteome</keyword>